<organism evidence="2 3">
    <name type="scientific">Sclerotinia nivalis</name>
    <dbReference type="NCBI Taxonomy" id="352851"/>
    <lineage>
        <taxon>Eukaryota</taxon>
        <taxon>Fungi</taxon>
        <taxon>Dikarya</taxon>
        <taxon>Ascomycota</taxon>
        <taxon>Pezizomycotina</taxon>
        <taxon>Leotiomycetes</taxon>
        <taxon>Helotiales</taxon>
        <taxon>Sclerotiniaceae</taxon>
        <taxon>Sclerotinia</taxon>
    </lineage>
</organism>
<reference evidence="2" key="1">
    <citation type="submission" date="2022-11" db="EMBL/GenBank/DDBJ databases">
        <title>Genome Resource of Sclerotinia nivalis Strain SnTB1, a Plant Pathogen Isolated from American Ginseng.</title>
        <authorList>
            <person name="Fan S."/>
        </authorList>
    </citation>
    <scope>NUCLEOTIDE SEQUENCE</scope>
    <source>
        <strain evidence="2">SnTB1</strain>
    </source>
</reference>
<gene>
    <name evidence="2" type="ORF">OCU04_011406</name>
</gene>
<name>A0A9X0AF73_9HELO</name>
<evidence type="ECO:0000313" key="2">
    <source>
        <dbReference type="EMBL" id="KAJ8059773.1"/>
    </source>
</evidence>
<feature type="compositionally biased region" description="Low complexity" evidence="1">
    <location>
        <begin position="14"/>
        <end position="45"/>
    </location>
</feature>
<comment type="caution">
    <text evidence="2">The sequence shown here is derived from an EMBL/GenBank/DDBJ whole genome shotgun (WGS) entry which is preliminary data.</text>
</comment>
<protein>
    <submittedName>
        <fullName evidence="2">Uncharacterized protein</fullName>
    </submittedName>
</protein>
<accession>A0A9X0AF73</accession>
<dbReference type="OrthoDB" id="3478584at2759"/>
<dbReference type="Proteomes" id="UP001152300">
    <property type="component" value="Unassembled WGS sequence"/>
</dbReference>
<evidence type="ECO:0000256" key="1">
    <source>
        <dbReference type="SAM" id="MobiDB-lite"/>
    </source>
</evidence>
<sequence>MSSLLTTLFRRSHSTYQPHTHSSSTSTSTPSKMGSCLSLSSGPSPKNSMFTSTAFGRSAYVQIEKQEVKKSLLIHEEDYYSDEEDVGFMDVPTRRYTLNKGKLEMGWDGEMGVGSPSHDLLLNKTLPPLPEEGDEPPFEGMVKVWSSEGEGRWMWPRGVGVPVVVSDDYRKWREQRDERIGGLKC</sequence>
<dbReference type="EMBL" id="JAPEIS010000014">
    <property type="protein sequence ID" value="KAJ8059773.1"/>
    <property type="molecule type" value="Genomic_DNA"/>
</dbReference>
<evidence type="ECO:0000313" key="3">
    <source>
        <dbReference type="Proteomes" id="UP001152300"/>
    </source>
</evidence>
<feature type="region of interest" description="Disordered" evidence="1">
    <location>
        <begin position="13"/>
        <end position="45"/>
    </location>
</feature>
<keyword evidence="3" id="KW-1185">Reference proteome</keyword>
<dbReference type="AlphaFoldDB" id="A0A9X0AF73"/>
<proteinExistence type="predicted"/>